<name>A0A0H4VYS9_9SPHN</name>
<organism evidence="2 3">
    <name type="scientific">Aurantiacibacter atlanticus</name>
    <dbReference type="NCBI Taxonomy" id="1648404"/>
    <lineage>
        <taxon>Bacteria</taxon>
        <taxon>Pseudomonadati</taxon>
        <taxon>Pseudomonadota</taxon>
        <taxon>Alphaproteobacteria</taxon>
        <taxon>Sphingomonadales</taxon>
        <taxon>Erythrobacteraceae</taxon>
        <taxon>Aurantiacibacter</taxon>
    </lineage>
</organism>
<reference evidence="3" key="2">
    <citation type="submission" date="2015-04" db="EMBL/GenBank/DDBJ databases">
        <title>The complete genome sequence of Erythrobacter sp. s21-N3.</title>
        <authorList>
            <person name="Zhuang L."/>
            <person name="Liu Y."/>
            <person name="Shao Z."/>
        </authorList>
    </citation>
    <scope>NUCLEOTIDE SEQUENCE [LARGE SCALE GENOMIC DNA]</scope>
    <source>
        <strain evidence="3">s21-N3</strain>
    </source>
</reference>
<evidence type="ECO:0008006" key="4">
    <source>
        <dbReference type="Google" id="ProtNLM"/>
    </source>
</evidence>
<dbReference type="AlphaFoldDB" id="A0A0H4VYS9"/>
<protein>
    <recommendedName>
        <fullName evidence="4">Lipoprotein</fullName>
    </recommendedName>
</protein>
<evidence type="ECO:0000313" key="3">
    <source>
        <dbReference type="Proteomes" id="UP000059113"/>
    </source>
</evidence>
<accession>A0A0H4VYS9</accession>
<dbReference type="PROSITE" id="PS51257">
    <property type="entry name" value="PROKAR_LIPOPROTEIN"/>
    <property type="match status" value="1"/>
</dbReference>
<feature type="signal peptide" evidence="1">
    <location>
        <begin position="1"/>
        <end position="24"/>
    </location>
</feature>
<evidence type="ECO:0000256" key="1">
    <source>
        <dbReference type="SAM" id="SignalP"/>
    </source>
</evidence>
<dbReference type="Proteomes" id="UP000059113">
    <property type="component" value="Chromosome"/>
</dbReference>
<reference evidence="2 3" key="1">
    <citation type="journal article" date="2015" name="Int. J. Syst. Evol. Microbiol.">
        <title>Erythrobacter atlanticus sp. nov., a bacterium from ocean sediment able to degrade polycyclic aromatic hydrocarbons.</title>
        <authorList>
            <person name="Zhuang L."/>
            <person name="Liu Y."/>
            <person name="Wang L."/>
            <person name="Wang W."/>
            <person name="Shao Z."/>
        </authorList>
    </citation>
    <scope>NUCLEOTIDE SEQUENCE [LARGE SCALE GENOMIC DNA]</scope>
    <source>
        <strain evidence="3">s21-N3</strain>
    </source>
</reference>
<keyword evidence="1" id="KW-0732">Signal</keyword>
<feature type="chain" id="PRO_5005212381" description="Lipoprotein" evidence="1">
    <location>
        <begin position="25"/>
        <end position="169"/>
    </location>
</feature>
<sequence>MIVRKFTPLLIVALALGACSEAASETEMQAENAAMADRVREANEAGLPLREVVPEAITYPDIESHDLLGRACSYAPGTSMGVRVIAREVDAYMKIDGEMVRFAADPGSRELPANSRTLYNSRQYALRLAIDEKIPGDETEDTMYGGTMWLYDQLDRVVYTGSGTVSCGG</sequence>
<evidence type="ECO:0000313" key="2">
    <source>
        <dbReference type="EMBL" id="AKQ42318.1"/>
    </source>
</evidence>
<dbReference type="EMBL" id="CP011310">
    <property type="protein sequence ID" value="AKQ42318.1"/>
    <property type="molecule type" value="Genomic_DNA"/>
</dbReference>
<dbReference type="PATRIC" id="fig|1648404.4.peg.2131"/>
<dbReference type="KEGG" id="ery:CP97_10225"/>
<gene>
    <name evidence="2" type="ORF">CP97_10225</name>
</gene>
<dbReference type="STRING" id="1648404.CP97_10225"/>
<keyword evidence="3" id="KW-1185">Reference proteome</keyword>
<proteinExistence type="predicted"/>